<reference evidence="1 2" key="1">
    <citation type="journal article" date="2016" name="Mol. Biol. Evol.">
        <title>Comparative Genomics of Early-Diverging Mushroom-Forming Fungi Provides Insights into the Origins of Lignocellulose Decay Capabilities.</title>
        <authorList>
            <person name="Nagy L.G."/>
            <person name="Riley R."/>
            <person name="Tritt A."/>
            <person name="Adam C."/>
            <person name="Daum C."/>
            <person name="Floudas D."/>
            <person name="Sun H."/>
            <person name="Yadav J.S."/>
            <person name="Pangilinan J."/>
            <person name="Larsson K.H."/>
            <person name="Matsuura K."/>
            <person name="Barry K."/>
            <person name="Labutti K."/>
            <person name="Kuo R."/>
            <person name="Ohm R.A."/>
            <person name="Bhattacharya S.S."/>
            <person name="Shirouzu T."/>
            <person name="Yoshinaga Y."/>
            <person name="Martin F.M."/>
            <person name="Grigoriev I.V."/>
            <person name="Hibbett D.S."/>
        </authorList>
    </citation>
    <scope>NUCLEOTIDE SEQUENCE [LARGE SCALE GENOMIC DNA]</scope>
    <source>
        <strain evidence="1 2">CBS 109695</strain>
    </source>
</reference>
<dbReference type="EMBL" id="KV417838">
    <property type="protein sequence ID" value="KZP05440.1"/>
    <property type="molecule type" value="Genomic_DNA"/>
</dbReference>
<feature type="non-terminal residue" evidence="1">
    <location>
        <position position="1"/>
    </location>
</feature>
<keyword evidence="2" id="KW-1185">Reference proteome</keyword>
<dbReference type="AlphaFoldDB" id="A0A167VWA2"/>
<feature type="non-terminal residue" evidence="1">
    <location>
        <position position="187"/>
    </location>
</feature>
<protein>
    <submittedName>
        <fullName evidence="1">Uncharacterized protein</fullName>
    </submittedName>
</protein>
<accession>A0A167VWA2</accession>
<organism evidence="1 2">
    <name type="scientific">Athelia psychrophila</name>
    <dbReference type="NCBI Taxonomy" id="1759441"/>
    <lineage>
        <taxon>Eukaryota</taxon>
        <taxon>Fungi</taxon>
        <taxon>Dikarya</taxon>
        <taxon>Basidiomycota</taxon>
        <taxon>Agaricomycotina</taxon>
        <taxon>Agaricomycetes</taxon>
        <taxon>Agaricomycetidae</taxon>
        <taxon>Atheliales</taxon>
        <taxon>Atheliaceae</taxon>
        <taxon>Athelia</taxon>
    </lineage>
</organism>
<dbReference type="OrthoDB" id="3257409at2759"/>
<proteinExistence type="predicted"/>
<evidence type="ECO:0000313" key="2">
    <source>
        <dbReference type="Proteomes" id="UP000076532"/>
    </source>
</evidence>
<dbReference type="Proteomes" id="UP000076532">
    <property type="component" value="Unassembled WGS sequence"/>
</dbReference>
<gene>
    <name evidence="1" type="ORF">FIBSPDRAFT_709985</name>
</gene>
<evidence type="ECO:0000313" key="1">
    <source>
        <dbReference type="EMBL" id="KZP05440.1"/>
    </source>
</evidence>
<name>A0A167VWA2_9AGAM</name>
<dbReference type="STRING" id="436010.A0A167VWA2"/>
<sequence length="187" mass="21628">QLKEEELDTINAFALKVQDHLSDKTFEKFPRVFRKHPIPTARQTRKQLESLAGFKTVRYDCCIGSCMAYTGSHETLDKCLYCKEPRRDSRGRPRQTFCYTPLIPRLRAACANRKRAKLMQYRAYEHQYTPGGPMTDVFDSSLYRDLLDTDASIEGEKLGHRHFSDPRDIALGLSTDGFAPFKKRKQT</sequence>